<evidence type="ECO:0000313" key="4">
    <source>
        <dbReference type="Proteomes" id="UP000224629"/>
    </source>
</evidence>
<keyword evidence="1" id="KW-0472">Membrane</keyword>
<protein>
    <recommendedName>
        <fullName evidence="2">Peptidase S7 domain-containing protein</fullName>
    </recommendedName>
</protein>
<dbReference type="PROSITE" id="PS51257">
    <property type="entry name" value="PROKAR_LIPOPROTEIN"/>
    <property type="match status" value="1"/>
</dbReference>
<evidence type="ECO:0000256" key="1">
    <source>
        <dbReference type="SAM" id="Phobius"/>
    </source>
</evidence>
<feature type="transmembrane region" description="Helical" evidence="1">
    <location>
        <begin position="7"/>
        <end position="29"/>
    </location>
</feature>
<dbReference type="Gene3D" id="2.40.10.10">
    <property type="entry name" value="Trypsin-like serine proteases"/>
    <property type="match status" value="2"/>
</dbReference>
<sequence length="256" mass="29802">MLKKILIFTRYFSIINPLFLAVSCTNIIISKSELSKIESNVFNFIINENEKNLTRFTATLVKKTNNNLTFVTTFHSLNSIKNNIKQQIFDIFLQQFSVKNLETKLKSKIRVEYENKEKDIIVFSLDTKEPLLLRISDSIDFQVLEDFTNTKNSLFSLGFLTLLNEDFKPKTLKTLFYVNDKVVELDKENVFVQDINYTQGSSGSPLFYKNKIVGLYRGKKLKNGKLTPFFRLIDLDTYQEIKSVVSKLGNIKYFVF</sequence>
<accession>A0ABN5DSD5</accession>
<name>A0ABN5DSD5_9BACT</name>
<proteinExistence type="predicted"/>
<keyword evidence="1" id="KW-1133">Transmembrane helix</keyword>
<evidence type="ECO:0000313" key="3">
    <source>
        <dbReference type="EMBL" id="ATP59785.1"/>
    </source>
</evidence>
<dbReference type="Proteomes" id="UP000224629">
    <property type="component" value="Chromosome"/>
</dbReference>
<dbReference type="EMBL" id="CP024161">
    <property type="protein sequence ID" value="ATP59785.1"/>
    <property type="molecule type" value="Genomic_DNA"/>
</dbReference>
<keyword evidence="4" id="KW-1185">Reference proteome</keyword>
<dbReference type="InterPro" id="IPR001850">
    <property type="entry name" value="Flavi_NS3_S7"/>
</dbReference>
<dbReference type="InterPro" id="IPR009003">
    <property type="entry name" value="Peptidase_S1_PA"/>
</dbReference>
<dbReference type="Pfam" id="PF00949">
    <property type="entry name" value="Peptidase_S7"/>
    <property type="match status" value="1"/>
</dbReference>
<keyword evidence="1" id="KW-0812">Transmembrane</keyword>
<evidence type="ECO:0000259" key="2">
    <source>
        <dbReference type="Pfam" id="PF00949"/>
    </source>
</evidence>
<organism evidence="3 4">
    <name type="scientific">Mesomycoplasma dispar</name>
    <dbReference type="NCBI Taxonomy" id="86660"/>
    <lineage>
        <taxon>Bacteria</taxon>
        <taxon>Bacillati</taxon>
        <taxon>Mycoplasmatota</taxon>
        <taxon>Mycoplasmoidales</taxon>
        <taxon>Metamycoplasmataceae</taxon>
        <taxon>Mesomycoplasma</taxon>
    </lineage>
</organism>
<dbReference type="InterPro" id="IPR043504">
    <property type="entry name" value="Peptidase_S1_PA_chymotrypsin"/>
</dbReference>
<gene>
    <name evidence="3" type="ORF">CSW10_02480</name>
</gene>
<dbReference type="RefSeq" id="WP_099452009.1">
    <property type="nucleotide sequence ID" value="NZ_CP024161.1"/>
</dbReference>
<dbReference type="SUPFAM" id="SSF50494">
    <property type="entry name" value="Trypsin-like serine proteases"/>
    <property type="match status" value="1"/>
</dbReference>
<reference evidence="3" key="1">
    <citation type="submission" date="2017-10" db="EMBL/GenBank/DDBJ databases">
        <title>Genome-wide analysis of the first isolated strain mycoplasma dispar GS01.</title>
        <authorList>
            <person name="Hao H."/>
            <person name="Chen S."/>
            <person name="Zhao P."/>
            <person name="Chu Y."/>
            <person name="Liu Y."/>
        </authorList>
    </citation>
    <scope>NUCLEOTIDE SEQUENCE [LARGE SCALE GENOMIC DNA]</scope>
    <source>
        <strain evidence="3">GS01</strain>
    </source>
</reference>
<feature type="domain" description="Peptidase S7" evidence="2">
    <location>
        <begin position="188"/>
        <end position="220"/>
    </location>
</feature>